<dbReference type="Pfam" id="PF00501">
    <property type="entry name" value="AMP-binding"/>
    <property type="match status" value="1"/>
</dbReference>
<dbReference type="InterPro" id="IPR045851">
    <property type="entry name" value="AMP-bd_C_sf"/>
</dbReference>
<sequence length="532" mass="55734">MRDTSGGSPSGEASLLNHGSEVDRFRSLDQFGSLPEAILAARRRHGSDRVAFEDIEGASLTYGELALAGAVLERALRRRFAAGERVGLLLPTAPGAIAVLIAFWRSGRTPAMLNPTAGAGPVVAALRAAGCACVLSSRAFVAKGGLGDLVSAMEAEGFRMIWTEDLRAEVSTLDKLVAAVTSRLSPRGLGRATEAAVLFTSGTEGSPKGVVLTHGNFLANVAQLRARAPIGPTDRAVSALPLFHSFGLTAGIVLPLATGIRVALHPSPLHYRVIPELAGRLGATILFGTDTFLAGWARRASTEQFRTLRAVVAGAEPVKSSTRAEWRDRFGATILEGYGATETGPVLALNDLDDPVAGGVGRLLPGIEHRLEPVAGVDGARLLVRGPNVMAGYLLAGGNGQVEPPEDGWYDTGDIVRMDADGRLVIVGRAKRFAKVGGEMVSLAAIERLAAEVWPGEPLGAAALACPRKGQRVVLAIANPAADLDALRARAREQEIAEIQLPSELRVLPEIPVTASGKTDFPKLQALLTDDA</sequence>
<dbReference type="Proteomes" id="UP000249185">
    <property type="component" value="Unassembled WGS sequence"/>
</dbReference>
<dbReference type="AlphaFoldDB" id="A0A2W5NH74"/>
<reference evidence="4 5" key="1">
    <citation type="submission" date="2017-08" db="EMBL/GenBank/DDBJ databases">
        <title>Infants hospitalized years apart are colonized by the same room-sourced microbial strains.</title>
        <authorList>
            <person name="Brooks B."/>
            <person name="Olm M.R."/>
            <person name="Firek B.A."/>
            <person name="Baker R."/>
            <person name="Thomas B.C."/>
            <person name="Morowitz M.J."/>
            <person name="Banfield J.F."/>
        </authorList>
    </citation>
    <scope>NUCLEOTIDE SEQUENCE [LARGE SCALE GENOMIC DNA]</scope>
    <source>
        <strain evidence="4">S2_005_002_R2_34</strain>
    </source>
</reference>
<dbReference type="Gene3D" id="3.30.300.30">
    <property type="match status" value="1"/>
</dbReference>
<dbReference type="PROSITE" id="PS00455">
    <property type="entry name" value="AMP_BINDING"/>
    <property type="match status" value="1"/>
</dbReference>
<protein>
    <recommendedName>
        <fullName evidence="3">AMP-dependent synthetase/ligase domain-containing protein</fullName>
    </recommendedName>
</protein>
<dbReference type="GO" id="GO:0031956">
    <property type="term" value="F:medium-chain fatty acid-CoA ligase activity"/>
    <property type="evidence" value="ECO:0007669"/>
    <property type="project" value="TreeGrafter"/>
</dbReference>
<dbReference type="InterPro" id="IPR000873">
    <property type="entry name" value="AMP-dep_synth/lig_dom"/>
</dbReference>
<keyword evidence="2" id="KW-0812">Transmembrane</keyword>
<dbReference type="EMBL" id="QFPW01000005">
    <property type="protein sequence ID" value="PZQ50105.1"/>
    <property type="molecule type" value="Genomic_DNA"/>
</dbReference>
<dbReference type="PANTHER" id="PTHR43201:SF8">
    <property type="entry name" value="ACYL-COA SYNTHETASE FAMILY MEMBER 3"/>
    <property type="match status" value="1"/>
</dbReference>
<feature type="domain" description="AMP-dependent synthetase/ligase" evidence="3">
    <location>
        <begin position="43"/>
        <end position="394"/>
    </location>
</feature>
<accession>A0A2W5NH74</accession>
<name>A0A2W5NH74_RHOSU</name>
<keyword evidence="2" id="KW-0472">Membrane</keyword>
<evidence type="ECO:0000256" key="2">
    <source>
        <dbReference type="SAM" id="Phobius"/>
    </source>
</evidence>
<dbReference type="GO" id="GO:0006631">
    <property type="term" value="P:fatty acid metabolic process"/>
    <property type="evidence" value="ECO:0007669"/>
    <property type="project" value="TreeGrafter"/>
</dbReference>
<dbReference type="InterPro" id="IPR042099">
    <property type="entry name" value="ANL_N_sf"/>
</dbReference>
<dbReference type="Gene3D" id="3.40.50.12780">
    <property type="entry name" value="N-terminal domain of ligase-like"/>
    <property type="match status" value="1"/>
</dbReference>
<dbReference type="InterPro" id="IPR020845">
    <property type="entry name" value="AMP-binding_CS"/>
</dbReference>
<gene>
    <name evidence="4" type="ORF">DI556_08525</name>
</gene>
<organism evidence="4 5">
    <name type="scientific">Rhodovulum sulfidophilum</name>
    <name type="common">Rhodobacter sulfidophilus</name>
    <dbReference type="NCBI Taxonomy" id="35806"/>
    <lineage>
        <taxon>Bacteria</taxon>
        <taxon>Pseudomonadati</taxon>
        <taxon>Pseudomonadota</taxon>
        <taxon>Alphaproteobacteria</taxon>
        <taxon>Rhodobacterales</taxon>
        <taxon>Paracoccaceae</taxon>
        <taxon>Rhodovulum</taxon>
    </lineage>
</organism>
<evidence type="ECO:0000313" key="5">
    <source>
        <dbReference type="Proteomes" id="UP000249185"/>
    </source>
</evidence>
<comment type="similarity">
    <text evidence="1">Belongs to the ATP-dependent AMP-binding enzyme family.</text>
</comment>
<proteinExistence type="inferred from homology"/>
<feature type="transmembrane region" description="Helical" evidence="2">
    <location>
        <begin position="86"/>
        <end position="104"/>
    </location>
</feature>
<evidence type="ECO:0000259" key="3">
    <source>
        <dbReference type="Pfam" id="PF00501"/>
    </source>
</evidence>
<comment type="caution">
    <text evidence="4">The sequence shown here is derived from an EMBL/GenBank/DDBJ whole genome shotgun (WGS) entry which is preliminary data.</text>
</comment>
<dbReference type="PANTHER" id="PTHR43201">
    <property type="entry name" value="ACYL-COA SYNTHETASE"/>
    <property type="match status" value="1"/>
</dbReference>
<evidence type="ECO:0000313" key="4">
    <source>
        <dbReference type="EMBL" id="PZQ50105.1"/>
    </source>
</evidence>
<evidence type="ECO:0000256" key="1">
    <source>
        <dbReference type="ARBA" id="ARBA00006432"/>
    </source>
</evidence>
<dbReference type="SUPFAM" id="SSF56801">
    <property type="entry name" value="Acetyl-CoA synthetase-like"/>
    <property type="match status" value="1"/>
</dbReference>
<keyword evidence="2" id="KW-1133">Transmembrane helix</keyword>